<keyword evidence="4 10" id="KW-0732">Signal</keyword>
<proteinExistence type="inferred from homology"/>
<evidence type="ECO:0000256" key="5">
    <source>
        <dbReference type="ARBA" id="ARBA00023279"/>
    </source>
</evidence>
<accession>A0A0E0BPG9</accession>
<feature type="domain" description="Prolamin-like" evidence="11">
    <location>
        <begin position="55"/>
        <end position="120"/>
    </location>
</feature>
<feature type="signal peptide" evidence="10">
    <location>
        <begin position="1"/>
        <end position="20"/>
    </location>
</feature>
<evidence type="ECO:0000256" key="7">
    <source>
        <dbReference type="ARBA" id="ARBA00034457"/>
    </source>
</evidence>
<sequence length="148" mass="15017">MASLLSVAVVLVVVSAQALAAVADAARVHAGATAFSPAVALGGRLDGGGGGGLVECWSAVAELRSCTDEIVLFFLNGETTRLGAGCCRAVRTVTRDCWPAMLAAVGITAEEADVLRGLCDAEAADSTPPPPPPDTPMKSERVHTTDDL</sequence>
<dbReference type="STRING" id="40148.A0A0E0BPG9"/>
<dbReference type="GO" id="GO:0009567">
    <property type="term" value="P:double fertilization forming a zygote and endosperm"/>
    <property type="evidence" value="ECO:0007669"/>
    <property type="project" value="InterPro"/>
</dbReference>
<dbReference type="HOGENOM" id="CLU_128969_0_0_1"/>
<evidence type="ECO:0000256" key="10">
    <source>
        <dbReference type="SAM" id="SignalP"/>
    </source>
</evidence>
<dbReference type="PANTHER" id="PTHR35293">
    <property type="entry name" value="EGG CELL-SECRETED PROTEIN 1.5"/>
    <property type="match status" value="1"/>
</dbReference>
<name>A0A0E0BPG9_9ORYZ</name>
<feature type="chain" id="PRO_5002354972" description="Prolamin-like domain-containing protein" evidence="10">
    <location>
        <begin position="21"/>
        <end position="148"/>
    </location>
</feature>
<dbReference type="Pfam" id="PF05617">
    <property type="entry name" value="Prolamin_like"/>
    <property type="match status" value="1"/>
</dbReference>
<dbReference type="GO" id="GO:2000008">
    <property type="term" value="P:regulation of protein localization to cell surface"/>
    <property type="evidence" value="ECO:0007669"/>
    <property type="project" value="UniProtKB-ARBA"/>
</dbReference>
<feature type="region of interest" description="Disordered" evidence="9">
    <location>
        <begin position="121"/>
        <end position="148"/>
    </location>
</feature>
<protein>
    <recommendedName>
        <fullName evidence="11">Prolamin-like domain-containing protein</fullName>
    </recommendedName>
</protein>
<evidence type="ECO:0000313" key="13">
    <source>
        <dbReference type="Proteomes" id="UP000026961"/>
    </source>
</evidence>
<feature type="compositionally biased region" description="Basic and acidic residues" evidence="9">
    <location>
        <begin position="137"/>
        <end position="148"/>
    </location>
</feature>
<dbReference type="GO" id="GO:0080155">
    <property type="term" value="P:regulation of double fertilization forming a zygote and endosperm"/>
    <property type="evidence" value="ECO:0007669"/>
    <property type="project" value="UniProtKB-ARBA"/>
</dbReference>
<dbReference type="InterPro" id="IPR008502">
    <property type="entry name" value="Prolamin-like"/>
</dbReference>
<evidence type="ECO:0000256" key="6">
    <source>
        <dbReference type="ARBA" id="ARBA00023329"/>
    </source>
</evidence>
<evidence type="ECO:0000256" key="2">
    <source>
        <dbReference type="ARBA" id="ARBA00004613"/>
    </source>
</evidence>
<comment type="similarity">
    <text evidence="8">Belongs to the plant egg cell-secreted peptide family.</text>
</comment>
<evidence type="ECO:0000256" key="8">
    <source>
        <dbReference type="ARBA" id="ARBA00034484"/>
    </source>
</evidence>
<dbReference type="InterPro" id="IPR044711">
    <property type="entry name" value="EC11-15"/>
</dbReference>
<comment type="subcellular location">
    <subcellularLocation>
        <location evidence="1">Cytoplasmic vesicle</location>
    </subcellularLocation>
    <subcellularLocation>
        <location evidence="2">Secreted</location>
    </subcellularLocation>
</comment>
<evidence type="ECO:0000256" key="1">
    <source>
        <dbReference type="ARBA" id="ARBA00004541"/>
    </source>
</evidence>
<dbReference type="GO" id="GO:0005576">
    <property type="term" value="C:extracellular region"/>
    <property type="evidence" value="ECO:0007669"/>
    <property type="project" value="UniProtKB-SubCell"/>
</dbReference>
<organism evidence="12">
    <name type="scientific">Oryza glumipatula</name>
    <dbReference type="NCBI Taxonomy" id="40148"/>
    <lineage>
        <taxon>Eukaryota</taxon>
        <taxon>Viridiplantae</taxon>
        <taxon>Streptophyta</taxon>
        <taxon>Embryophyta</taxon>
        <taxon>Tracheophyta</taxon>
        <taxon>Spermatophyta</taxon>
        <taxon>Magnoliopsida</taxon>
        <taxon>Liliopsida</taxon>
        <taxon>Poales</taxon>
        <taxon>Poaceae</taxon>
        <taxon>BOP clade</taxon>
        <taxon>Oryzoideae</taxon>
        <taxon>Oryzeae</taxon>
        <taxon>Oryzinae</taxon>
        <taxon>Oryza</taxon>
    </lineage>
</organism>
<keyword evidence="6" id="KW-0968">Cytoplasmic vesicle</keyword>
<reference evidence="12" key="2">
    <citation type="submission" date="2018-05" db="EMBL/GenBank/DDBJ databases">
        <title>OgluRS3 (Oryza glumaepatula Reference Sequence Version 3).</title>
        <authorList>
            <person name="Zhang J."/>
            <person name="Kudrna D."/>
            <person name="Lee S."/>
            <person name="Talag J."/>
            <person name="Welchert J."/>
            <person name="Wing R.A."/>
        </authorList>
    </citation>
    <scope>NUCLEOTIDE SEQUENCE [LARGE SCALE GENOMIC DNA]</scope>
</reference>
<dbReference type="eggNOG" id="ENOG502S3PF">
    <property type="taxonomic scope" value="Eukaryota"/>
</dbReference>
<keyword evidence="5" id="KW-0278">Fertilization</keyword>
<evidence type="ECO:0000259" key="11">
    <source>
        <dbReference type="Pfam" id="PF05617"/>
    </source>
</evidence>
<evidence type="ECO:0000256" key="9">
    <source>
        <dbReference type="SAM" id="MobiDB-lite"/>
    </source>
</evidence>
<dbReference type="Gramene" id="OGLUM12G04730.1">
    <property type="protein sequence ID" value="OGLUM12G04730.1"/>
    <property type="gene ID" value="OGLUM12G04730"/>
</dbReference>
<dbReference type="PANTHER" id="PTHR35293:SF12">
    <property type="entry name" value="EXPRESSED PROTEIN"/>
    <property type="match status" value="1"/>
</dbReference>
<evidence type="ECO:0000256" key="3">
    <source>
        <dbReference type="ARBA" id="ARBA00022525"/>
    </source>
</evidence>
<keyword evidence="13" id="KW-1185">Reference proteome</keyword>
<keyword evidence="3" id="KW-0964">Secreted</keyword>
<comment type="function">
    <text evidence="7">Involved in the regulation of gamete interactions during the double fertilization and to prevent multiple-pollen tube attraction; mediates the redistribution of the gamete fusogen HAP2/GCS1 to the cell surface after secretion upon sperm arrival.</text>
</comment>
<evidence type="ECO:0000313" key="12">
    <source>
        <dbReference type="EnsemblPlants" id="OGLUM12G04730.1"/>
    </source>
</evidence>
<dbReference type="GO" id="GO:0031410">
    <property type="term" value="C:cytoplasmic vesicle"/>
    <property type="evidence" value="ECO:0007669"/>
    <property type="project" value="UniProtKB-SubCell"/>
</dbReference>
<dbReference type="EnsemblPlants" id="OGLUM12G04730.1">
    <property type="protein sequence ID" value="OGLUM12G04730.1"/>
    <property type="gene ID" value="OGLUM12G04730"/>
</dbReference>
<dbReference type="Proteomes" id="UP000026961">
    <property type="component" value="Chromosome 12"/>
</dbReference>
<reference evidence="12" key="1">
    <citation type="submission" date="2015-04" db="UniProtKB">
        <authorList>
            <consortium name="EnsemblPlants"/>
        </authorList>
    </citation>
    <scope>IDENTIFICATION</scope>
</reference>
<dbReference type="AlphaFoldDB" id="A0A0E0BPG9"/>
<evidence type="ECO:0000256" key="4">
    <source>
        <dbReference type="ARBA" id="ARBA00022729"/>
    </source>
</evidence>